<protein>
    <submittedName>
        <fullName evidence="1">Uncharacterized protein</fullName>
    </submittedName>
</protein>
<keyword evidence="2" id="KW-1185">Reference proteome</keyword>
<sequence length="249" mass="26917">MRRVSAPEDLPTTVPALLTTIWRDALATVGELEAALADVGLPTLTRGEPPRVELEVPLDGVEDVDALLKRVRLACSRAVGKAVGSDKHWDLGSYDAGVCVARGSLWVSLHAKVSLEQVRAAAADFLAGADGVPWLLAHGFADAGAERKETGFWPRPAGLVHSTSARLFDDGRVRAHFFLDPGARPPGVSTRSDDEGYAASLAHLAEVLGERDDPRPSARPVWTRGGRRFTFYRMSSRSRSVLYEELVTP</sequence>
<reference evidence="1" key="2">
    <citation type="submission" date="2023-02" db="EMBL/GenBank/DDBJ databases">
        <authorList>
            <person name="Sun Q."/>
            <person name="Mori K."/>
        </authorList>
    </citation>
    <scope>NUCLEOTIDE SEQUENCE</scope>
    <source>
        <strain evidence="1">NBRC 112290</strain>
    </source>
</reference>
<proteinExistence type="predicted"/>
<dbReference type="EMBL" id="BSUM01000001">
    <property type="protein sequence ID" value="GMA33070.1"/>
    <property type="molecule type" value="Genomic_DNA"/>
</dbReference>
<dbReference type="Proteomes" id="UP001157161">
    <property type="component" value="Unassembled WGS sequence"/>
</dbReference>
<reference evidence="1" key="1">
    <citation type="journal article" date="2014" name="Int. J. Syst. Evol. Microbiol.">
        <title>Complete genome sequence of Corynebacterium casei LMG S-19264T (=DSM 44701T), isolated from a smear-ripened cheese.</title>
        <authorList>
            <consortium name="US DOE Joint Genome Institute (JGI-PGF)"/>
            <person name="Walter F."/>
            <person name="Albersmeier A."/>
            <person name="Kalinowski J."/>
            <person name="Ruckert C."/>
        </authorList>
    </citation>
    <scope>NUCLEOTIDE SEQUENCE</scope>
    <source>
        <strain evidence="1">NBRC 112290</strain>
    </source>
</reference>
<comment type="caution">
    <text evidence="1">The sequence shown here is derived from an EMBL/GenBank/DDBJ whole genome shotgun (WGS) entry which is preliminary data.</text>
</comment>
<accession>A0AA38CVW6</accession>
<evidence type="ECO:0000313" key="2">
    <source>
        <dbReference type="Proteomes" id="UP001157161"/>
    </source>
</evidence>
<organism evidence="1 2">
    <name type="scientific">Litorihabitans aurantiacus</name>
    <dbReference type="NCBI Taxonomy" id="1930061"/>
    <lineage>
        <taxon>Bacteria</taxon>
        <taxon>Bacillati</taxon>
        <taxon>Actinomycetota</taxon>
        <taxon>Actinomycetes</taxon>
        <taxon>Micrococcales</taxon>
        <taxon>Beutenbergiaceae</taxon>
        <taxon>Litorihabitans</taxon>
    </lineage>
</organism>
<gene>
    <name evidence="1" type="ORF">GCM10025875_30620</name>
</gene>
<name>A0AA38CVW6_9MICO</name>
<dbReference type="AlphaFoldDB" id="A0AA38CVW6"/>
<evidence type="ECO:0000313" key="1">
    <source>
        <dbReference type="EMBL" id="GMA33070.1"/>
    </source>
</evidence>